<keyword evidence="9" id="KW-1185">Reference proteome</keyword>
<dbReference type="InterPro" id="IPR011577">
    <property type="entry name" value="Cyt_b561_bac/Ni-Hgenase"/>
</dbReference>
<dbReference type="EMBL" id="CP081150">
    <property type="protein sequence ID" value="QZA77304.1"/>
    <property type="molecule type" value="Genomic_DNA"/>
</dbReference>
<evidence type="ECO:0000313" key="9">
    <source>
        <dbReference type="Proteomes" id="UP000825679"/>
    </source>
</evidence>
<keyword evidence="3 6" id="KW-0812">Transmembrane</keyword>
<dbReference type="PANTHER" id="PTHR30485:SF2">
    <property type="entry name" value="BLL0597 PROTEIN"/>
    <property type="match status" value="1"/>
</dbReference>
<feature type="transmembrane region" description="Helical" evidence="6">
    <location>
        <begin position="93"/>
        <end position="112"/>
    </location>
</feature>
<proteinExistence type="predicted"/>
<evidence type="ECO:0000256" key="6">
    <source>
        <dbReference type="SAM" id="Phobius"/>
    </source>
</evidence>
<gene>
    <name evidence="8" type="ORF">K4H28_13585</name>
</gene>
<evidence type="ECO:0000256" key="1">
    <source>
        <dbReference type="ARBA" id="ARBA00004651"/>
    </source>
</evidence>
<accession>A0ABX8Z3Z5</accession>
<reference evidence="8 9" key="1">
    <citation type="submission" date="2021-08" db="EMBL/GenBank/DDBJ databases">
        <title>complete genome sequencing of Deefgea sp. D25.</title>
        <authorList>
            <person name="Bae J.-W."/>
            <person name="Gim D.-H."/>
        </authorList>
    </citation>
    <scope>NUCLEOTIDE SEQUENCE [LARGE SCALE GENOMIC DNA]</scope>
    <source>
        <strain evidence="8 9">D25</strain>
    </source>
</reference>
<feature type="domain" description="Cytochrome b561 bacterial/Ni-hydrogenase" evidence="7">
    <location>
        <begin position="6"/>
        <end position="166"/>
    </location>
</feature>
<evidence type="ECO:0000256" key="2">
    <source>
        <dbReference type="ARBA" id="ARBA00022475"/>
    </source>
</evidence>
<dbReference type="Proteomes" id="UP000825679">
    <property type="component" value="Chromosome"/>
</dbReference>
<dbReference type="RefSeq" id="WP_221005687.1">
    <property type="nucleotide sequence ID" value="NZ_CP081150.1"/>
</dbReference>
<protein>
    <submittedName>
        <fullName evidence="8">Cytochrome b/b6 domain-containing protein</fullName>
    </submittedName>
</protein>
<evidence type="ECO:0000313" key="8">
    <source>
        <dbReference type="EMBL" id="QZA77304.1"/>
    </source>
</evidence>
<dbReference type="SUPFAM" id="SSF81342">
    <property type="entry name" value="Transmembrane di-heme cytochromes"/>
    <property type="match status" value="1"/>
</dbReference>
<dbReference type="Pfam" id="PF01292">
    <property type="entry name" value="Ni_hydr_CYTB"/>
    <property type="match status" value="1"/>
</dbReference>
<evidence type="ECO:0000256" key="5">
    <source>
        <dbReference type="ARBA" id="ARBA00023136"/>
    </source>
</evidence>
<name>A0ABX8Z3Z5_9NEIS</name>
<keyword evidence="4 6" id="KW-1133">Transmembrane helix</keyword>
<comment type="subcellular location">
    <subcellularLocation>
        <location evidence="1">Cell membrane</location>
        <topology evidence="1">Multi-pass membrane protein</topology>
    </subcellularLocation>
</comment>
<dbReference type="InterPro" id="IPR016174">
    <property type="entry name" value="Di-haem_cyt_TM"/>
</dbReference>
<organism evidence="8 9">
    <name type="scientific">Deefgea tanakiae</name>
    <dbReference type="NCBI Taxonomy" id="2865840"/>
    <lineage>
        <taxon>Bacteria</taxon>
        <taxon>Pseudomonadati</taxon>
        <taxon>Pseudomonadota</taxon>
        <taxon>Betaproteobacteria</taxon>
        <taxon>Neisseriales</taxon>
        <taxon>Chitinibacteraceae</taxon>
        <taxon>Deefgea</taxon>
    </lineage>
</organism>
<keyword evidence="5 6" id="KW-0472">Membrane</keyword>
<dbReference type="Gene3D" id="1.20.950.20">
    <property type="entry name" value="Transmembrane di-heme cytochromes, Chain C"/>
    <property type="match status" value="1"/>
</dbReference>
<evidence type="ECO:0000256" key="3">
    <source>
        <dbReference type="ARBA" id="ARBA00022692"/>
    </source>
</evidence>
<dbReference type="InterPro" id="IPR051542">
    <property type="entry name" value="Hydrogenase_cytochrome"/>
</dbReference>
<sequence>MNQIKVWDPMVRLLHWGLAIAVLGNFINEEGDWLHRWEGYAALAIVGSRIIWGFIGSKHARFSDWFPTPSRVFNYVRAQLRGEHPRYLGHNPAGAIMMLFLLCMVIAMGTTGYMMGTDAFFGEEWLEELHEILAYTLLAGVGLHVAAAIFESWRHKENLPVAMLHGYKRANEYPKDIDLNAHSVSDHS</sequence>
<feature type="transmembrane region" description="Helical" evidence="6">
    <location>
        <begin position="132"/>
        <end position="150"/>
    </location>
</feature>
<evidence type="ECO:0000259" key="7">
    <source>
        <dbReference type="Pfam" id="PF01292"/>
    </source>
</evidence>
<dbReference type="PANTHER" id="PTHR30485">
    <property type="entry name" value="NI/FE-HYDROGENASE 1 B-TYPE CYTOCHROME SUBUNIT"/>
    <property type="match status" value="1"/>
</dbReference>
<keyword evidence="2" id="KW-1003">Cell membrane</keyword>
<evidence type="ECO:0000256" key="4">
    <source>
        <dbReference type="ARBA" id="ARBA00022989"/>
    </source>
</evidence>